<reference evidence="1" key="3">
    <citation type="submission" date="2025-09" db="UniProtKB">
        <authorList>
            <consortium name="Ensembl"/>
        </authorList>
    </citation>
    <scope>IDENTIFICATION</scope>
    <source>
        <strain evidence="1">Hd-rR</strain>
    </source>
</reference>
<dbReference type="Proteomes" id="UP000001038">
    <property type="component" value="Chromosome 22"/>
</dbReference>
<organism evidence="1 2">
    <name type="scientific">Oryzias latipes</name>
    <name type="common">Japanese rice fish</name>
    <name type="synonym">Japanese killifish</name>
    <dbReference type="NCBI Taxonomy" id="8090"/>
    <lineage>
        <taxon>Eukaryota</taxon>
        <taxon>Metazoa</taxon>
        <taxon>Chordata</taxon>
        <taxon>Craniata</taxon>
        <taxon>Vertebrata</taxon>
        <taxon>Euteleostomi</taxon>
        <taxon>Actinopterygii</taxon>
        <taxon>Neopterygii</taxon>
        <taxon>Teleostei</taxon>
        <taxon>Neoteleostei</taxon>
        <taxon>Acanthomorphata</taxon>
        <taxon>Ovalentaria</taxon>
        <taxon>Atherinomorphae</taxon>
        <taxon>Beloniformes</taxon>
        <taxon>Adrianichthyidae</taxon>
        <taxon>Oryziinae</taxon>
        <taxon>Oryzias</taxon>
    </lineage>
</organism>
<dbReference type="Bgee" id="ENSORLG00000027937">
    <property type="expression patterns" value="Expressed in sexually immature organism"/>
</dbReference>
<reference evidence="1 2" key="1">
    <citation type="journal article" date="2007" name="Nature">
        <title>The medaka draft genome and insights into vertebrate genome evolution.</title>
        <authorList>
            <person name="Kasahara M."/>
            <person name="Naruse K."/>
            <person name="Sasaki S."/>
            <person name="Nakatani Y."/>
            <person name="Qu W."/>
            <person name="Ahsan B."/>
            <person name="Yamada T."/>
            <person name="Nagayasu Y."/>
            <person name="Doi K."/>
            <person name="Kasai Y."/>
            <person name="Jindo T."/>
            <person name="Kobayashi D."/>
            <person name="Shimada A."/>
            <person name="Toyoda A."/>
            <person name="Kuroki Y."/>
            <person name="Fujiyama A."/>
            <person name="Sasaki T."/>
            <person name="Shimizu A."/>
            <person name="Asakawa S."/>
            <person name="Shimizu N."/>
            <person name="Hashimoto S."/>
            <person name="Yang J."/>
            <person name="Lee Y."/>
            <person name="Matsushima K."/>
            <person name="Sugano S."/>
            <person name="Sakaizumi M."/>
            <person name="Narita T."/>
            <person name="Ohishi K."/>
            <person name="Haga S."/>
            <person name="Ohta F."/>
            <person name="Nomoto H."/>
            <person name="Nogata K."/>
            <person name="Morishita T."/>
            <person name="Endo T."/>
            <person name="Shin-I T."/>
            <person name="Takeda H."/>
            <person name="Morishita S."/>
            <person name="Kohara Y."/>
        </authorList>
    </citation>
    <scope>NUCLEOTIDE SEQUENCE [LARGE SCALE GENOMIC DNA]</scope>
    <source>
        <strain evidence="1 2">Hd-rR</strain>
    </source>
</reference>
<dbReference type="GeneTree" id="ENSGT00400000024875"/>
<evidence type="ECO:0000313" key="1">
    <source>
        <dbReference type="Ensembl" id="ENSORLP00000025950.1"/>
    </source>
</evidence>
<dbReference type="SUPFAM" id="SSF56973">
    <property type="entry name" value="Aerolisin/ETX pore-forming domain"/>
    <property type="match status" value="1"/>
</dbReference>
<protein>
    <submittedName>
        <fullName evidence="1">Uncharacterized protein</fullName>
    </submittedName>
</protein>
<evidence type="ECO:0000313" key="2">
    <source>
        <dbReference type="Proteomes" id="UP000001038"/>
    </source>
</evidence>
<reference evidence="1" key="2">
    <citation type="submission" date="2025-08" db="UniProtKB">
        <authorList>
            <consortium name="Ensembl"/>
        </authorList>
    </citation>
    <scope>IDENTIFICATION</scope>
    <source>
        <strain evidence="1">Hd-rR</strain>
    </source>
</reference>
<name>A0A3B3H2F3_ORYLA</name>
<sequence length="389" mass="43868">CKTSIMLINILLGSYTLIKPINLGPKAPEEYLFVTLEWEKFNSRVPKDAVRIREGDEMYVCRNMEKKCMVGILKGSKCEYEEGGNLKNPDSFEVLINKDDFEDPKWKPVKCTREVEEVRENAVKICEDQNLFVGTKGEEAKSLPAVKSASEQKFAHSSVGKWLNSLRPVKYLEKKTGSCQVLIVSYENVMEQEILDFKKMGGNEGEKTTDLGIDDRFMVEVLNSGKKEVTETVQSKTTTKQERRWDFTYTITAGGKLTVGVDPSGLKEAGSKFTTGFKAALELNLQYTTTTHNGLSVVKENEHMTSTLVPVPANSKCTVNLVIRKIREETPFTANIYRKFKRGEPKIKPISGTYFFTFRKAEASIVQCESLDGNRAESKGNIIILIRFC</sequence>
<dbReference type="InParanoid" id="A0A3B3H2F3"/>
<proteinExistence type="predicted"/>
<keyword evidence="2" id="KW-1185">Reference proteome</keyword>
<dbReference type="CDD" id="cd20220">
    <property type="entry name" value="PFM_natterin-3-like"/>
    <property type="match status" value="1"/>
</dbReference>
<dbReference type="Ensembl" id="ENSORLT00000033195.1">
    <property type="protein sequence ID" value="ENSORLP00000025950.1"/>
    <property type="gene ID" value="ENSORLG00000027937.1"/>
</dbReference>
<accession>A0A3B3H2F3</accession>
<dbReference type="Gene3D" id="2.170.15.10">
    <property type="entry name" value="Proaerolysin, chain A, domain 3"/>
    <property type="match status" value="1"/>
</dbReference>
<dbReference type="AlphaFoldDB" id="A0A3B3H2F3"/>